<dbReference type="Gene3D" id="1.25.40.10">
    <property type="entry name" value="Tetratricopeptide repeat domain"/>
    <property type="match status" value="1"/>
</dbReference>
<sequence>MPPPTTTTTTTRRATRTKITTTTNELATKLESALTICETSSKAKQRVRGGTQRASPATPEDERVGSMRIVNTSLRTLSAVTQSGWKAVPEAKTSNNANAAKVDGAVKAATKALECLRVVSPDDLDVERAACSIAGKLLTLEMYNEATSILDGMHPRLLRFATFADTEVPRPPLPLHLLSLPKPTSEDPIVLTLMITTLTHTLNALIFLLLRPSSPFSASAFVAALHQAHSFLAWTPYLKPTNIPAKTRDALLTKVYTAFTKACTLLSSGTGANSDPKSVFCLRIYALSCLLYTAPGTIKPATFWDQVQKACLSYARASPSSSNFRDESKDSETAACVSDRLYELIRRAQGLDSREFVEGRPFVQMCEMWMSFAKKGGDMAVLDNISELMGLFPTTPSPSSSRVPPLPIVTSTSSDLGPSPSPSSMDDLAAQVGSLKLDSESTKAEGTASKIPKPTRDTTLLQCAQCCAVFVKATASLESDSPDLSKHVKQATDALRRYCSLVALLDSFTSVGSPSPNPLPDTASNYTSSTDADVLRARGKMERALERLRRAALRLLEPQQQTEKKDPRASVISLLEAIANTLEDSSRQPMQGSKEILTSLLDVLFVLARIRLNCADVDSYTPALHYLKRASAAVVSVSTPTLTAVDAATLLRCTSGALHNLGGALYTAGRYGGAVRFLKEGCNVGRRAMALRFSISRGEDKVNEDVESDRDKEGWKQLEEQLYRRYELLGVCHSKIGDRKLAYEAFVESVRTFPYTHYAPVFSSVDAFGSTATPPLKQLTSTIERLTYTGTCELLLAPAQISLRHVLEVSGPSSAIQPHPDNALTVLPITTLPTDAQSQADITGAILARQLNILEGLAHKEGVREAMGHILQDLLDIYDGSVAPVKRAGVLVTALGVSWRDGGGEDPQWDAEIIGKEALVLLALEEHASDRSLAALIPQLTFSVHLWMALHAYRRSSSGTNMASAVAVQIEGACQVLNAFLPGPSSGAAGEASPKTKRAGGSGSGAKVTKSSARTVKKGRSAGGAASKSSRKAAVNTVTPRPRKALEAVSLNTAEVTPPKPSAEAKKAAPAFDLQPVLGLIQMNVHLVGLLGLIVLKVKLLEVLRSLCEHQTPVPVEAYSVICVDLAHEYIKLGKSKRAGLLFVKCGSMLKACEVPDEVRLRYLLGHAEVLALGDNVPASASSYCEAQSLEAVVALEEKAMTTTQRIRARVERLERAAMACRVFAAVQYSKDNVVGAMCSMLQSLRLWNRAVDALSRLSPPSSSAAKPSQEDSNPFEVPVKDSTNDQPSSSSPSRSTPSPTDALSWRLLSSLISTLFSLAQAYFARGSPREALYFIQQALDLAETTRAPTVVARALVMRGEVLLGQGELKEGKDALGRAVQLLGSTPGIDTADAERLKGDYGVLCEGQAEGDDEDPRESYERAWRMLDELEGMFLAVDGGRRKSSLGTAPNSAVVNAGQGMVVPRLLSTILRRHIWLLRNDEAGVLKDLVDRLMALPPSAEIKGEEHAIMGKLTMYSVYEQFRSDMFLSSLTESTIALPMGMSGDKDLSLVPATQDILNLLGDSENFFWADLALTSRRGAVPHVREASVSLAMIRALQSSLGKTSSDGPLIAARLIDASSAITLHREMLEAIQHKFLDMNTADDLQWRLMTPNGSPLPLNADTRTNPRHRNPSSSSLPSSSDSDDTDSPPTTLQSYWSALEKKYTSLVLSPSALSDPSPKFPHNWTVIHITLTPDKSTMFVSRLHTPSSQPLLFCVPLRGRRDADADADDESYLTLNDALHELREIVRLSDEGTRRAVHVRNDDPQARAGWWAERAALDKRLGALLENIEFCWLGAFKTVLSPPTTYSPEVINDLRSRLEKVFMRSLPPQDKKKSKLRLDDALLTCFSSLSPKCRDEELEDLVYFVLDLYQFHGVPVAISEVDVDQVTVDLRTALEEHAAVRKKGKITPIDDSHTFLVLDRNLQGIPWESIPALRGQSVSRIPSLEFLLDRLHLAEWQRKANAQRKNHTDEEAPVDRIHVDPRKTYYVLNPSGDLKGTEGRFASWLKEMHDVGWEGITGRAPSEQQFLNALSRKDLVIYFGHGGGEQYARSHKIRHLPRCAATMLWGCSSGALKEMGEFDRVGTPYNYMLAGCPTLVANLWDVTDRDIDKFTQGVFDQLRLTPGDVRRSGSGDGETSVVAAVAQSRQSCKLKYLTGAAPVVYGIPFYL</sequence>
<dbReference type="GO" id="GO:0006508">
    <property type="term" value="P:proteolysis"/>
    <property type="evidence" value="ECO:0007669"/>
    <property type="project" value="InterPro"/>
</dbReference>
<accession>A0A0C9V3K4</accession>
<gene>
    <name evidence="8" type="ORF">HYDPIDRAFT_32659</name>
</gene>
<evidence type="ECO:0000313" key="9">
    <source>
        <dbReference type="Proteomes" id="UP000053820"/>
    </source>
</evidence>
<evidence type="ECO:0000256" key="6">
    <source>
        <dbReference type="SAM" id="MobiDB-lite"/>
    </source>
</evidence>
<evidence type="ECO:0000256" key="5">
    <source>
        <dbReference type="PROSITE-ProRule" id="PRU00339"/>
    </source>
</evidence>
<dbReference type="GO" id="GO:0051307">
    <property type="term" value="P:meiotic chromosome separation"/>
    <property type="evidence" value="ECO:0007669"/>
    <property type="project" value="TreeGrafter"/>
</dbReference>
<feature type="region of interest" description="Disordered" evidence="6">
    <location>
        <begin position="1259"/>
        <end position="1300"/>
    </location>
</feature>
<feature type="compositionally biased region" description="Low complexity" evidence="6">
    <location>
        <begin position="1259"/>
        <end position="1268"/>
    </location>
</feature>
<dbReference type="GO" id="GO:0044732">
    <property type="term" value="C:mitotic spindle pole body"/>
    <property type="evidence" value="ECO:0007669"/>
    <property type="project" value="TreeGrafter"/>
</dbReference>
<feature type="compositionally biased region" description="Low complexity" evidence="6">
    <location>
        <begin position="411"/>
        <end position="427"/>
    </location>
</feature>
<dbReference type="InterPro" id="IPR019734">
    <property type="entry name" value="TPR_rpt"/>
</dbReference>
<dbReference type="InterPro" id="IPR005314">
    <property type="entry name" value="Peptidase_C50"/>
</dbReference>
<dbReference type="Pfam" id="PF03568">
    <property type="entry name" value="Separin_C"/>
    <property type="match status" value="1"/>
</dbReference>
<feature type="compositionally biased region" description="Low complexity" evidence="6">
    <location>
        <begin position="1023"/>
        <end position="1034"/>
    </location>
</feature>
<evidence type="ECO:0000256" key="3">
    <source>
        <dbReference type="ARBA" id="ARBA00022801"/>
    </source>
</evidence>
<dbReference type="OrthoDB" id="10255632at2759"/>
<dbReference type="SUPFAM" id="SSF48452">
    <property type="entry name" value="TPR-like"/>
    <property type="match status" value="1"/>
</dbReference>
<feature type="compositionally biased region" description="Low complexity" evidence="6">
    <location>
        <begin position="1285"/>
        <end position="1300"/>
    </location>
</feature>
<dbReference type="GO" id="GO:0072686">
    <property type="term" value="C:mitotic spindle"/>
    <property type="evidence" value="ECO:0007669"/>
    <property type="project" value="TreeGrafter"/>
</dbReference>
<dbReference type="GO" id="GO:0004197">
    <property type="term" value="F:cysteine-type endopeptidase activity"/>
    <property type="evidence" value="ECO:0007669"/>
    <property type="project" value="InterPro"/>
</dbReference>
<dbReference type="EMBL" id="KN839878">
    <property type="protein sequence ID" value="KIJ59919.1"/>
    <property type="molecule type" value="Genomic_DNA"/>
</dbReference>
<dbReference type="HOGENOM" id="CLU_000777_0_0_1"/>
<protein>
    <recommendedName>
        <fullName evidence="2">separase</fullName>
        <ecNumber evidence="2">3.4.22.49</ecNumber>
    </recommendedName>
</protein>
<dbReference type="PANTHER" id="PTHR12792">
    <property type="entry name" value="EXTRA SPINDLE POLES 1-RELATED"/>
    <property type="match status" value="1"/>
</dbReference>
<keyword evidence="9" id="KW-1185">Reference proteome</keyword>
<dbReference type="InterPro" id="IPR011990">
    <property type="entry name" value="TPR-like_helical_dom_sf"/>
</dbReference>
<evidence type="ECO:0000259" key="7">
    <source>
        <dbReference type="PROSITE" id="PS51700"/>
    </source>
</evidence>
<comment type="catalytic activity">
    <reaction evidence="1">
        <text>All bonds known to be hydrolyzed by this endopeptidase have arginine in P1 and an acidic residue in P4. P6 is often occupied by an acidic residue or by a hydroxy-amino-acid residue, the phosphorylation of which enhances cleavage.</text>
        <dbReference type="EC" id="3.4.22.49"/>
    </reaction>
</comment>
<evidence type="ECO:0000256" key="1">
    <source>
        <dbReference type="ARBA" id="ARBA00000451"/>
    </source>
</evidence>
<proteinExistence type="predicted"/>
<keyword evidence="3" id="KW-0378">Hydrolase</keyword>
<dbReference type="InterPro" id="IPR030397">
    <property type="entry name" value="SEPARIN_core_dom"/>
</dbReference>
<dbReference type="PROSITE" id="PS51700">
    <property type="entry name" value="SEPARIN"/>
    <property type="match status" value="1"/>
</dbReference>
<keyword evidence="5" id="KW-0802">TPR repeat</keyword>
<reference evidence="8 9" key="1">
    <citation type="submission" date="2014-04" db="EMBL/GenBank/DDBJ databases">
        <title>Evolutionary Origins and Diversification of the Mycorrhizal Mutualists.</title>
        <authorList>
            <consortium name="DOE Joint Genome Institute"/>
            <consortium name="Mycorrhizal Genomics Consortium"/>
            <person name="Kohler A."/>
            <person name="Kuo A."/>
            <person name="Nagy L.G."/>
            <person name="Floudas D."/>
            <person name="Copeland A."/>
            <person name="Barry K.W."/>
            <person name="Cichocki N."/>
            <person name="Veneault-Fourrey C."/>
            <person name="LaButti K."/>
            <person name="Lindquist E.A."/>
            <person name="Lipzen A."/>
            <person name="Lundell T."/>
            <person name="Morin E."/>
            <person name="Murat C."/>
            <person name="Riley R."/>
            <person name="Ohm R."/>
            <person name="Sun H."/>
            <person name="Tunlid A."/>
            <person name="Henrissat B."/>
            <person name="Grigoriev I.V."/>
            <person name="Hibbett D.S."/>
            <person name="Martin F."/>
        </authorList>
    </citation>
    <scope>NUCLEOTIDE SEQUENCE [LARGE SCALE GENOMIC DNA]</scope>
    <source>
        <strain evidence="8 9">MD-312</strain>
    </source>
</reference>
<name>A0A0C9V3K4_9AGAM</name>
<keyword evidence="4" id="KW-0159">Chromosome partition</keyword>
<feature type="region of interest" description="Disordered" evidence="6">
    <location>
        <begin position="393"/>
        <end position="427"/>
    </location>
</feature>
<feature type="domain" description="Peptidase C50" evidence="7">
    <location>
        <begin position="2022"/>
        <end position="2119"/>
    </location>
</feature>
<feature type="compositionally biased region" description="Low complexity" evidence="6">
    <location>
        <begin position="1672"/>
        <end position="1681"/>
    </location>
</feature>
<dbReference type="GO" id="GO:0005634">
    <property type="term" value="C:nucleus"/>
    <property type="evidence" value="ECO:0007669"/>
    <property type="project" value="InterPro"/>
</dbReference>
<feature type="compositionally biased region" description="Low complexity" evidence="6">
    <location>
        <begin position="393"/>
        <end position="403"/>
    </location>
</feature>
<dbReference type="EC" id="3.4.22.49" evidence="2"/>
<evidence type="ECO:0000256" key="4">
    <source>
        <dbReference type="ARBA" id="ARBA00022829"/>
    </source>
</evidence>
<dbReference type="Proteomes" id="UP000053820">
    <property type="component" value="Unassembled WGS sequence"/>
</dbReference>
<feature type="region of interest" description="Disordered" evidence="6">
    <location>
        <begin position="985"/>
        <end position="1066"/>
    </location>
</feature>
<organism evidence="8 9">
    <name type="scientific">Hydnomerulius pinastri MD-312</name>
    <dbReference type="NCBI Taxonomy" id="994086"/>
    <lineage>
        <taxon>Eukaryota</taxon>
        <taxon>Fungi</taxon>
        <taxon>Dikarya</taxon>
        <taxon>Basidiomycota</taxon>
        <taxon>Agaricomycotina</taxon>
        <taxon>Agaricomycetes</taxon>
        <taxon>Agaricomycetidae</taxon>
        <taxon>Boletales</taxon>
        <taxon>Boletales incertae sedis</taxon>
        <taxon>Leucogyrophana</taxon>
    </lineage>
</organism>
<evidence type="ECO:0000256" key="2">
    <source>
        <dbReference type="ARBA" id="ARBA00012489"/>
    </source>
</evidence>
<evidence type="ECO:0000313" key="8">
    <source>
        <dbReference type="EMBL" id="KIJ59919.1"/>
    </source>
</evidence>
<feature type="repeat" description="TPR" evidence="5">
    <location>
        <begin position="1313"/>
        <end position="1346"/>
    </location>
</feature>
<dbReference type="PROSITE" id="PS50005">
    <property type="entry name" value="TPR"/>
    <property type="match status" value="1"/>
</dbReference>
<dbReference type="GO" id="GO:0005737">
    <property type="term" value="C:cytoplasm"/>
    <property type="evidence" value="ECO:0007669"/>
    <property type="project" value="TreeGrafter"/>
</dbReference>
<dbReference type="PANTHER" id="PTHR12792:SF0">
    <property type="entry name" value="SEPARIN"/>
    <property type="match status" value="1"/>
</dbReference>
<feature type="region of interest" description="Disordered" evidence="6">
    <location>
        <begin position="1653"/>
        <end position="1693"/>
    </location>
</feature>
<feature type="region of interest" description="Disordered" evidence="6">
    <location>
        <begin position="39"/>
        <end position="63"/>
    </location>
</feature>
<dbReference type="SMART" id="SM00028">
    <property type="entry name" value="TPR"/>
    <property type="match status" value="4"/>
</dbReference>